<dbReference type="PANTHER" id="PTHR11214:SF376">
    <property type="entry name" value="HEXOSYLTRANSFERASE"/>
    <property type="match status" value="1"/>
</dbReference>
<evidence type="ECO:0008006" key="13">
    <source>
        <dbReference type="Google" id="ProtNLM"/>
    </source>
</evidence>
<dbReference type="InterPro" id="IPR002659">
    <property type="entry name" value="Glyco_trans_31"/>
</dbReference>
<dbReference type="GO" id="GO:0016758">
    <property type="term" value="F:hexosyltransferase activity"/>
    <property type="evidence" value="ECO:0007669"/>
    <property type="project" value="InterPro"/>
</dbReference>
<evidence type="ECO:0000256" key="2">
    <source>
        <dbReference type="ARBA" id="ARBA00008661"/>
    </source>
</evidence>
<protein>
    <recommendedName>
        <fullName evidence="13">Galactosyltransferase</fullName>
    </recommendedName>
</protein>
<dbReference type="GO" id="GO:0000139">
    <property type="term" value="C:Golgi membrane"/>
    <property type="evidence" value="ECO:0007669"/>
    <property type="project" value="UniProtKB-SubCell"/>
</dbReference>
<dbReference type="RefSeq" id="XP_011292278.2">
    <property type="nucleotide sequence ID" value="XM_011293976.3"/>
</dbReference>
<dbReference type="KEGG" id="mde:101889358"/>
<dbReference type="GO" id="GO:0006493">
    <property type="term" value="P:protein O-linked glycosylation"/>
    <property type="evidence" value="ECO:0007669"/>
    <property type="project" value="TreeGrafter"/>
</dbReference>
<proteinExistence type="inferred from homology"/>
<comment type="subcellular location">
    <subcellularLocation>
        <location evidence="1">Golgi apparatus membrane</location>
        <topology evidence="1">Single-pass type II membrane protein</topology>
    </subcellularLocation>
</comment>
<keyword evidence="7 11" id="KW-1133">Transmembrane helix</keyword>
<evidence type="ECO:0000256" key="4">
    <source>
        <dbReference type="ARBA" id="ARBA00022679"/>
    </source>
</evidence>
<organism evidence="12">
    <name type="scientific">Musca domestica</name>
    <name type="common">House fly</name>
    <dbReference type="NCBI Taxonomy" id="7370"/>
    <lineage>
        <taxon>Eukaryota</taxon>
        <taxon>Metazoa</taxon>
        <taxon>Ecdysozoa</taxon>
        <taxon>Arthropoda</taxon>
        <taxon>Hexapoda</taxon>
        <taxon>Insecta</taxon>
        <taxon>Pterygota</taxon>
        <taxon>Neoptera</taxon>
        <taxon>Endopterygota</taxon>
        <taxon>Diptera</taxon>
        <taxon>Brachycera</taxon>
        <taxon>Muscomorpha</taxon>
        <taxon>Muscoidea</taxon>
        <taxon>Muscidae</taxon>
        <taxon>Musca</taxon>
    </lineage>
</organism>
<evidence type="ECO:0000256" key="7">
    <source>
        <dbReference type="ARBA" id="ARBA00022989"/>
    </source>
</evidence>
<dbReference type="PANTHER" id="PTHR11214">
    <property type="entry name" value="BETA-1,3-N-ACETYLGLUCOSAMINYLTRANSFERASE"/>
    <property type="match status" value="1"/>
</dbReference>
<dbReference type="EnsemblMetazoa" id="MDOA001024-RB">
    <property type="protein sequence ID" value="MDOA001024-PB"/>
    <property type="gene ID" value="MDOA001024"/>
</dbReference>
<evidence type="ECO:0000256" key="9">
    <source>
        <dbReference type="ARBA" id="ARBA00023136"/>
    </source>
</evidence>
<dbReference type="VEuPathDB" id="VectorBase:MDOMA2_015064"/>
<dbReference type="Pfam" id="PF01762">
    <property type="entry name" value="Galactosyl_T"/>
    <property type="match status" value="2"/>
</dbReference>
<feature type="region of interest" description="Disordered" evidence="10">
    <location>
        <begin position="318"/>
        <end position="348"/>
    </location>
</feature>
<reference evidence="12" key="1">
    <citation type="submission" date="2020-05" db="UniProtKB">
        <authorList>
            <consortium name="EnsemblMetazoa"/>
        </authorList>
    </citation>
    <scope>IDENTIFICATION</scope>
    <source>
        <strain evidence="12">Aabys</strain>
    </source>
</reference>
<evidence type="ECO:0000256" key="8">
    <source>
        <dbReference type="ARBA" id="ARBA00023034"/>
    </source>
</evidence>
<evidence type="ECO:0000256" key="6">
    <source>
        <dbReference type="ARBA" id="ARBA00022968"/>
    </source>
</evidence>
<feature type="compositionally biased region" description="Low complexity" evidence="10">
    <location>
        <begin position="104"/>
        <end position="121"/>
    </location>
</feature>
<evidence type="ECO:0000256" key="5">
    <source>
        <dbReference type="ARBA" id="ARBA00022692"/>
    </source>
</evidence>
<dbReference type="eggNOG" id="KOG2287">
    <property type="taxonomic scope" value="Eukaryota"/>
</dbReference>
<comment type="similarity">
    <text evidence="2">Belongs to the glycosyltransferase 31 family.</text>
</comment>
<dbReference type="VEuPathDB" id="VectorBase:MDOA001024"/>
<keyword evidence="4" id="KW-0808">Transferase</keyword>
<keyword evidence="6" id="KW-0735">Signal-anchor</keyword>
<keyword evidence="5 11" id="KW-0812">Transmembrane</keyword>
<dbReference type="OrthoDB" id="115198at2759"/>
<feature type="transmembrane region" description="Helical" evidence="11">
    <location>
        <begin position="7"/>
        <end position="25"/>
    </location>
</feature>
<gene>
    <name evidence="12" type="primary">101889358</name>
</gene>
<evidence type="ECO:0000256" key="10">
    <source>
        <dbReference type="SAM" id="MobiDB-lite"/>
    </source>
</evidence>
<keyword evidence="8" id="KW-0333">Golgi apparatus</keyword>
<keyword evidence="3" id="KW-0328">Glycosyltransferase</keyword>
<keyword evidence="9 11" id="KW-0472">Membrane</keyword>
<name>A0A1I8M436_MUSDO</name>
<accession>A0A1I8M436</accession>
<dbReference type="Gene3D" id="3.90.550.50">
    <property type="match status" value="1"/>
</dbReference>
<evidence type="ECO:0000256" key="3">
    <source>
        <dbReference type="ARBA" id="ARBA00022676"/>
    </source>
</evidence>
<evidence type="ECO:0000313" key="12">
    <source>
        <dbReference type="EnsemblMetazoa" id="MDOA001024-PB"/>
    </source>
</evidence>
<dbReference type="AlphaFoldDB" id="A0A1I8M436"/>
<evidence type="ECO:0000256" key="11">
    <source>
        <dbReference type="SAM" id="Phobius"/>
    </source>
</evidence>
<sequence>MFEKPPIWVIVVGLYVCILIWLISVQEPVMYDASSAIISSGSINSNNNRYNLQQLNDVPPSLQQRVGRGDRDVKEIGPPFSGRHLSFSDLNASSTITTTLNWNVSNGNSSSSSQTTSSNRTGEAIQSTTTVTDLLANIHSLTSSLGTGVLETIQRPTPSWIKMTAVSSALPEEDFNHLIDLNDFHYLVPQPVCSSNVEALILVHSAPHNQPKRQIIRETWASIGRHMVDAPIRVLFLLGAVQEESLQHDVIRENTEYGDIIQGSFMDDYRNMTYKHVMAFKWFLYNCPDAQILIKVDDDVYVNTPQLIKYLKAEQQTDNATTAPKHAADKGLGASATTEEEEQQEANKPTIITLNDTTKKTKSTKKSLYESLKNFANSFSSSLSSASESRENFTASTRLFHRPQNLLFCQKITGSLVKRSYRSKWRVSFKEYSERYYPPYCPGYAIIYSPDVVLRLYNAAQNFKYFWIDDVHITGVLAQQTNTTITTSSHYVLYSDECERLLTGKTDLQDTEFLFAWHSISAQQIKAIWHLQMMSLTSPDDLLYTRSTNHNSSHRRKKSRIRQEISKNSRLAYNITTNNLITTAEGFR</sequence>
<feature type="region of interest" description="Disordered" evidence="10">
    <location>
        <begin position="104"/>
        <end position="124"/>
    </location>
</feature>
<evidence type="ECO:0000256" key="1">
    <source>
        <dbReference type="ARBA" id="ARBA00004323"/>
    </source>
</evidence>
<dbReference type="STRING" id="7370.A0A1I8M436"/>